<dbReference type="AlphaFoldDB" id="A0A2Z7D0M2"/>
<reference evidence="2 3" key="1">
    <citation type="journal article" date="2015" name="Proc. Natl. Acad. Sci. U.S.A.">
        <title>The resurrection genome of Boea hygrometrica: A blueprint for survival of dehydration.</title>
        <authorList>
            <person name="Xiao L."/>
            <person name="Yang G."/>
            <person name="Zhang L."/>
            <person name="Yang X."/>
            <person name="Zhao S."/>
            <person name="Ji Z."/>
            <person name="Zhou Q."/>
            <person name="Hu M."/>
            <person name="Wang Y."/>
            <person name="Chen M."/>
            <person name="Xu Y."/>
            <person name="Jin H."/>
            <person name="Xiao X."/>
            <person name="Hu G."/>
            <person name="Bao F."/>
            <person name="Hu Y."/>
            <person name="Wan P."/>
            <person name="Li L."/>
            <person name="Deng X."/>
            <person name="Kuang T."/>
            <person name="Xiang C."/>
            <person name="Zhu J.K."/>
            <person name="Oliver M.J."/>
            <person name="He Y."/>
        </authorList>
    </citation>
    <scope>NUCLEOTIDE SEQUENCE [LARGE SCALE GENOMIC DNA]</scope>
    <source>
        <strain evidence="3">cv. XS01</strain>
    </source>
</reference>
<gene>
    <name evidence="2" type="ORF">F511_32250</name>
</gene>
<keyword evidence="2" id="KW-0489">Methyltransferase</keyword>
<organism evidence="2 3">
    <name type="scientific">Dorcoceras hygrometricum</name>
    <dbReference type="NCBI Taxonomy" id="472368"/>
    <lineage>
        <taxon>Eukaryota</taxon>
        <taxon>Viridiplantae</taxon>
        <taxon>Streptophyta</taxon>
        <taxon>Embryophyta</taxon>
        <taxon>Tracheophyta</taxon>
        <taxon>Spermatophyta</taxon>
        <taxon>Magnoliopsida</taxon>
        <taxon>eudicotyledons</taxon>
        <taxon>Gunneridae</taxon>
        <taxon>Pentapetalae</taxon>
        <taxon>asterids</taxon>
        <taxon>lamiids</taxon>
        <taxon>Lamiales</taxon>
        <taxon>Gesneriaceae</taxon>
        <taxon>Didymocarpoideae</taxon>
        <taxon>Trichosporeae</taxon>
        <taxon>Loxocarpinae</taxon>
        <taxon>Dorcoceras</taxon>
    </lineage>
</organism>
<dbReference type="EMBL" id="KQ992411">
    <property type="protein sequence ID" value="KZV50449.1"/>
    <property type="molecule type" value="Genomic_DNA"/>
</dbReference>
<keyword evidence="3" id="KW-1185">Reference proteome</keyword>
<evidence type="ECO:0000313" key="3">
    <source>
        <dbReference type="Proteomes" id="UP000250235"/>
    </source>
</evidence>
<evidence type="ECO:0000313" key="2">
    <source>
        <dbReference type="EMBL" id="KZV50449.1"/>
    </source>
</evidence>
<evidence type="ECO:0000256" key="1">
    <source>
        <dbReference type="SAM" id="MobiDB-lite"/>
    </source>
</evidence>
<proteinExistence type="predicted"/>
<feature type="region of interest" description="Disordered" evidence="1">
    <location>
        <begin position="20"/>
        <end position="54"/>
    </location>
</feature>
<name>A0A2Z7D0M2_9LAMI</name>
<protein>
    <submittedName>
        <fullName evidence="2">Putative tRNA (Guanine(26)-N(2))-dimethyltransferase 1</fullName>
    </submittedName>
</protein>
<sequence length="109" mass="11894">MALPGPTEALRNEVDKTVQNAKDQAAETTCDEFPPSSATEQGKDDLEMTRQNDPTVGQWCAEIQPRTYSREMPVLPTKITRTLNPYTLLQMVFASTLATKVIPGAAAIA</sequence>
<feature type="compositionally biased region" description="Basic and acidic residues" evidence="1">
    <location>
        <begin position="41"/>
        <end position="50"/>
    </location>
</feature>
<accession>A0A2Z7D0M2</accession>
<keyword evidence="2" id="KW-0808">Transferase</keyword>
<dbReference type="GO" id="GO:0032259">
    <property type="term" value="P:methylation"/>
    <property type="evidence" value="ECO:0007669"/>
    <property type="project" value="UniProtKB-KW"/>
</dbReference>
<dbReference type="Proteomes" id="UP000250235">
    <property type="component" value="Unassembled WGS sequence"/>
</dbReference>
<dbReference type="GO" id="GO:0008168">
    <property type="term" value="F:methyltransferase activity"/>
    <property type="evidence" value="ECO:0007669"/>
    <property type="project" value="UniProtKB-KW"/>
</dbReference>